<dbReference type="EMBL" id="BQNB010020848">
    <property type="protein sequence ID" value="GJU00272.1"/>
    <property type="molecule type" value="Genomic_DNA"/>
</dbReference>
<feature type="region of interest" description="Disordered" evidence="1">
    <location>
        <begin position="92"/>
        <end position="114"/>
    </location>
</feature>
<protein>
    <submittedName>
        <fullName evidence="2">Uncharacterized protein</fullName>
    </submittedName>
</protein>
<keyword evidence="3" id="KW-1185">Reference proteome</keyword>
<dbReference type="Proteomes" id="UP001151760">
    <property type="component" value="Unassembled WGS sequence"/>
</dbReference>
<reference evidence="2" key="1">
    <citation type="journal article" date="2022" name="Int. J. Mol. Sci.">
        <title>Draft Genome of Tanacetum Coccineum: Genomic Comparison of Closely Related Tanacetum-Family Plants.</title>
        <authorList>
            <person name="Yamashiro T."/>
            <person name="Shiraishi A."/>
            <person name="Nakayama K."/>
            <person name="Satake H."/>
        </authorList>
    </citation>
    <scope>NUCLEOTIDE SEQUENCE</scope>
</reference>
<proteinExistence type="predicted"/>
<evidence type="ECO:0000313" key="3">
    <source>
        <dbReference type="Proteomes" id="UP001151760"/>
    </source>
</evidence>
<reference evidence="2" key="2">
    <citation type="submission" date="2022-01" db="EMBL/GenBank/DDBJ databases">
        <authorList>
            <person name="Yamashiro T."/>
            <person name="Shiraishi A."/>
            <person name="Satake H."/>
            <person name="Nakayama K."/>
        </authorList>
    </citation>
    <scope>NUCLEOTIDE SEQUENCE</scope>
</reference>
<evidence type="ECO:0000313" key="2">
    <source>
        <dbReference type="EMBL" id="GJU00272.1"/>
    </source>
</evidence>
<organism evidence="2 3">
    <name type="scientific">Tanacetum coccineum</name>
    <dbReference type="NCBI Taxonomy" id="301880"/>
    <lineage>
        <taxon>Eukaryota</taxon>
        <taxon>Viridiplantae</taxon>
        <taxon>Streptophyta</taxon>
        <taxon>Embryophyta</taxon>
        <taxon>Tracheophyta</taxon>
        <taxon>Spermatophyta</taxon>
        <taxon>Magnoliopsida</taxon>
        <taxon>eudicotyledons</taxon>
        <taxon>Gunneridae</taxon>
        <taxon>Pentapetalae</taxon>
        <taxon>asterids</taxon>
        <taxon>campanulids</taxon>
        <taxon>Asterales</taxon>
        <taxon>Asteraceae</taxon>
        <taxon>Asteroideae</taxon>
        <taxon>Anthemideae</taxon>
        <taxon>Anthemidinae</taxon>
        <taxon>Tanacetum</taxon>
    </lineage>
</organism>
<gene>
    <name evidence="2" type="ORF">Tco_1110610</name>
</gene>
<feature type="compositionally biased region" description="Polar residues" evidence="1">
    <location>
        <begin position="99"/>
        <end position="112"/>
    </location>
</feature>
<accession>A0ABQ5ILP5</accession>
<comment type="caution">
    <text evidence="2">The sequence shown here is derived from an EMBL/GenBank/DDBJ whole genome shotgun (WGS) entry which is preliminary data.</text>
</comment>
<name>A0ABQ5ILP5_9ASTR</name>
<sequence>MINKKKVANELQEPLLSHTCQSKFNLLYIIGYIEIYQNHHVRIAQKPLWELNNINIESPGDFLKEKRIWYLYSTTLQTDPQQSDILGSKDVLRDKSRSSQRADPSFKTNQSVDVYPPNTPATLFPKITRAKHIKQITALLTENENLKAQIHENLKCNTMDSVKPKVLTPGRYAIDVEPIPPRNKNNRELHLDYLKHLKESVETLREIVEEAKIDRQLDRSLASACLYTKHS</sequence>
<evidence type="ECO:0000256" key="1">
    <source>
        <dbReference type="SAM" id="MobiDB-lite"/>
    </source>
</evidence>